<keyword evidence="13" id="KW-1185">Reference proteome</keyword>
<evidence type="ECO:0000256" key="9">
    <source>
        <dbReference type="ARBA" id="ARBA00023136"/>
    </source>
</evidence>
<keyword evidence="8 10" id="KW-1133">Transmembrane helix</keyword>
<keyword evidence="7 10" id="KW-0283">Flagellar rotation</keyword>
<accession>A0A4R5PNW4</accession>
<proteinExistence type="inferred from homology"/>
<comment type="caution">
    <text evidence="12">The sequence shown here is derived from an EMBL/GenBank/DDBJ whole genome shotgun (WGS) entry which is preliminary data.</text>
</comment>
<dbReference type="Proteomes" id="UP000295131">
    <property type="component" value="Unassembled WGS sequence"/>
</dbReference>
<evidence type="ECO:0000256" key="1">
    <source>
        <dbReference type="ARBA" id="ARBA00002254"/>
    </source>
</evidence>
<comment type="function">
    <text evidence="1 10">Controls the rotational direction of flagella during chemotaxis.</text>
</comment>
<dbReference type="RefSeq" id="WP_133283101.1">
    <property type="nucleotide sequence ID" value="NZ_SMSI01000001.1"/>
</dbReference>
<dbReference type="AlphaFoldDB" id="A0A4R5PNW4"/>
<evidence type="ECO:0000256" key="4">
    <source>
        <dbReference type="ARBA" id="ARBA00022475"/>
    </source>
</evidence>
<evidence type="ECO:0000256" key="8">
    <source>
        <dbReference type="ARBA" id="ARBA00022989"/>
    </source>
</evidence>
<keyword evidence="6 10" id="KW-0812">Transmembrane</keyword>
<evidence type="ECO:0000256" key="6">
    <source>
        <dbReference type="ARBA" id="ARBA00022692"/>
    </source>
</evidence>
<dbReference type="GO" id="GO:0009425">
    <property type="term" value="C:bacterial-type flagellum basal body"/>
    <property type="evidence" value="ECO:0007669"/>
    <property type="project" value="InterPro"/>
</dbReference>
<sequence length="171" mass="18646">MSHAEIDYAAGDAPKKKGGLIVTLAAVLVLSLVGGGGGWIVGGMLAPEIKQKEEEAKQAQAGHGGGEEKATAEEEHVRPSLYPIGPITTNLSYPSDSWVRLELSLLFKETPDEALADRINEDILAYLRTVSLQQIEGPRGFEYLRDDIVERARLRSQGDVTDVIFRTFVIE</sequence>
<keyword evidence="4" id="KW-1003">Cell membrane</keyword>
<organism evidence="12 13">
    <name type="scientific">Pseudohoeflea suaedae</name>
    <dbReference type="NCBI Taxonomy" id="877384"/>
    <lineage>
        <taxon>Bacteria</taxon>
        <taxon>Pseudomonadati</taxon>
        <taxon>Pseudomonadota</taxon>
        <taxon>Alphaproteobacteria</taxon>
        <taxon>Hyphomicrobiales</taxon>
        <taxon>Rhizobiaceae</taxon>
        <taxon>Pseudohoeflea</taxon>
    </lineage>
</organism>
<keyword evidence="12" id="KW-0969">Cilium</keyword>
<evidence type="ECO:0000256" key="2">
    <source>
        <dbReference type="ARBA" id="ARBA00004162"/>
    </source>
</evidence>
<evidence type="ECO:0000256" key="11">
    <source>
        <dbReference type="SAM" id="MobiDB-lite"/>
    </source>
</evidence>
<protein>
    <recommendedName>
        <fullName evidence="10">Flagellar protein FliL</fullName>
    </recommendedName>
</protein>
<keyword evidence="10" id="KW-0997">Cell inner membrane</keyword>
<dbReference type="GO" id="GO:0071973">
    <property type="term" value="P:bacterial-type flagellum-dependent cell motility"/>
    <property type="evidence" value="ECO:0007669"/>
    <property type="project" value="InterPro"/>
</dbReference>
<keyword evidence="12" id="KW-0282">Flagellum</keyword>
<keyword evidence="5 10" id="KW-0145">Chemotaxis</keyword>
<keyword evidence="9 10" id="KW-0472">Membrane</keyword>
<dbReference type="GO" id="GO:0006935">
    <property type="term" value="P:chemotaxis"/>
    <property type="evidence" value="ECO:0007669"/>
    <property type="project" value="UniProtKB-KW"/>
</dbReference>
<evidence type="ECO:0000256" key="7">
    <source>
        <dbReference type="ARBA" id="ARBA00022779"/>
    </source>
</evidence>
<comment type="subcellular location">
    <subcellularLocation>
        <location evidence="10">Cell inner membrane</location>
    </subcellularLocation>
    <subcellularLocation>
        <location evidence="2">Cell membrane</location>
        <topology evidence="2">Single-pass membrane protein</topology>
    </subcellularLocation>
</comment>
<feature type="region of interest" description="Disordered" evidence="11">
    <location>
        <begin position="52"/>
        <end position="77"/>
    </location>
</feature>
<reference evidence="12 13" key="1">
    <citation type="journal article" date="2013" name="Int. J. Syst. Evol. Microbiol.">
        <title>Hoeflea suaedae sp. nov., an endophytic bacterium isolated from the root of the halophyte Suaeda maritima.</title>
        <authorList>
            <person name="Chung E.J."/>
            <person name="Park J.A."/>
            <person name="Pramanik P."/>
            <person name="Bibi F."/>
            <person name="Jeon C.O."/>
            <person name="Chung Y.R."/>
        </authorList>
    </citation>
    <scope>NUCLEOTIDE SEQUENCE [LARGE SCALE GENOMIC DNA]</scope>
    <source>
        <strain evidence="12 13">YC6898</strain>
    </source>
</reference>
<dbReference type="GO" id="GO:0005886">
    <property type="term" value="C:plasma membrane"/>
    <property type="evidence" value="ECO:0007669"/>
    <property type="project" value="UniProtKB-SubCell"/>
</dbReference>
<gene>
    <name evidence="12" type="ORF">E2A64_03885</name>
</gene>
<evidence type="ECO:0000256" key="3">
    <source>
        <dbReference type="ARBA" id="ARBA00008281"/>
    </source>
</evidence>
<feature type="transmembrane region" description="Helical" evidence="10">
    <location>
        <begin position="20"/>
        <end position="42"/>
    </location>
</feature>
<evidence type="ECO:0000313" key="13">
    <source>
        <dbReference type="Proteomes" id="UP000295131"/>
    </source>
</evidence>
<evidence type="ECO:0000256" key="5">
    <source>
        <dbReference type="ARBA" id="ARBA00022500"/>
    </source>
</evidence>
<dbReference type="Pfam" id="PF03748">
    <property type="entry name" value="FliL"/>
    <property type="match status" value="1"/>
</dbReference>
<keyword evidence="12" id="KW-0966">Cell projection</keyword>
<evidence type="ECO:0000256" key="10">
    <source>
        <dbReference type="RuleBase" id="RU364125"/>
    </source>
</evidence>
<dbReference type="InterPro" id="IPR005503">
    <property type="entry name" value="FliL"/>
</dbReference>
<dbReference type="OrthoDB" id="7908910at2"/>
<name>A0A4R5PNW4_9HYPH</name>
<dbReference type="EMBL" id="SMSI01000001">
    <property type="protein sequence ID" value="TDH38267.1"/>
    <property type="molecule type" value="Genomic_DNA"/>
</dbReference>
<feature type="compositionally biased region" description="Basic and acidic residues" evidence="11">
    <location>
        <begin position="65"/>
        <end position="77"/>
    </location>
</feature>
<evidence type="ECO:0000313" key="12">
    <source>
        <dbReference type="EMBL" id="TDH38267.1"/>
    </source>
</evidence>
<comment type="similarity">
    <text evidence="3 10">Belongs to the FliL family.</text>
</comment>